<evidence type="ECO:0000256" key="1">
    <source>
        <dbReference type="SAM" id="MobiDB-lite"/>
    </source>
</evidence>
<dbReference type="InterPro" id="IPR009836">
    <property type="entry name" value="GRDP-like"/>
</dbReference>
<feature type="region of interest" description="Disordered" evidence="1">
    <location>
        <begin position="1"/>
        <end position="38"/>
    </location>
</feature>
<dbReference type="Proteomes" id="UP000800235">
    <property type="component" value="Unassembled WGS sequence"/>
</dbReference>
<dbReference type="PANTHER" id="PTHR34365">
    <property type="entry name" value="ENOLASE (DUF1399)"/>
    <property type="match status" value="1"/>
</dbReference>
<feature type="compositionally biased region" description="Basic and acidic residues" evidence="1">
    <location>
        <begin position="1"/>
        <end position="11"/>
    </location>
</feature>
<organism evidence="2 3">
    <name type="scientific">Tothia fuscella</name>
    <dbReference type="NCBI Taxonomy" id="1048955"/>
    <lineage>
        <taxon>Eukaryota</taxon>
        <taxon>Fungi</taxon>
        <taxon>Dikarya</taxon>
        <taxon>Ascomycota</taxon>
        <taxon>Pezizomycotina</taxon>
        <taxon>Dothideomycetes</taxon>
        <taxon>Pleosporomycetidae</taxon>
        <taxon>Venturiales</taxon>
        <taxon>Cylindrosympodiaceae</taxon>
        <taxon>Tothia</taxon>
    </lineage>
</organism>
<gene>
    <name evidence="2" type="ORF">EJ08DRAFT_719442</name>
</gene>
<evidence type="ECO:0000313" key="2">
    <source>
        <dbReference type="EMBL" id="KAF2428684.1"/>
    </source>
</evidence>
<sequence length="755" mass="81802">MSSKMNDKRDSTFSAGSSVGYDGQPPDYAEHAPQQEPPADLSARLASLDLNPIAKNGVNVTPDQCIAHLKLLEAFYILREEIGNVENLFGIASPPLSEKDSEVIQETQGQNPAFLAQVRIREKRWAVFVARAVDRFEKWWDSCVPATLKGAPCEKLTGAALCGKEGLVQIDVDGEPIVQLGAIDYLPPIDVLMVWHSYMLNPRNFFEDCYRYGKMDFFATPMPWASIDKGIDIVTFIYTPTLKAVSNFEQSTGLKWDNLEDDMSKSLFCPTCAISISVPWTDGSAWLDTEELNPGTGYADAGFTTSCMNCKTAITHDALRVQKFKTDMQACLRSDIPMPGTVLGVDGIPDAPVSYLPDGPSHYFPNVLIKKGVEPLLPLVFSKPSSTIDDIKDVFEEAIKDKALLIGVKGRRKRLMPKERLAIRKMLSRYWFNSSPFALDLSGAVIRQGSFVEKMHNIDWLHSPALESTMKRLLTKYARFFALMVEYPRQVAVPTLDVDLAWHTHQLDPKEYYRYSYALTKKYIDHDDKIEETALSDGFTWTSKTYASKYKEPYSECTCWYCEAIRESHTSTLSRVFKTSSATTSEKLHSANLPSDPLKSVHISAHNAVRNSESDAKSRVKAAELDKAYQRACANAKKKGNPVPQRDAYFYSYAWGYPMYMPMYYPYAVPIGYGGGGGGVYCSDPCSVNSCTGAYGACAAGTCGGMAAAGGSCGGASGGCAGGCGGGAGGGCGGGGGGGCGGGGGGGGCGGGGGS</sequence>
<accession>A0A9P4NNX6</accession>
<dbReference type="AlphaFoldDB" id="A0A9P4NNX6"/>
<protein>
    <submittedName>
        <fullName evidence="2">Uncharacterized protein</fullName>
    </submittedName>
</protein>
<evidence type="ECO:0000313" key="3">
    <source>
        <dbReference type="Proteomes" id="UP000800235"/>
    </source>
</evidence>
<comment type="caution">
    <text evidence="2">The sequence shown here is derived from an EMBL/GenBank/DDBJ whole genome shotgun (WGS) entry which is preliminary data.</text>
</comment>
<reference evidence="2" key="1">
    <citation type="journal article" date="2020" name="Stud. Mycol.">
        <title>101 Dothideomycetes genomes: a test case for predicting lifestyles and emergence of pathogens.</title>
        <authorList>
            <person name="Haridas S."/>
            <person name="Albert R."/>
            <person name="Binder M."/>
            <person name="Bloem J."/>
            <person name="Labutti K."/>
            <person name="Salamov A."/>
            <person name="Andreopoulos B."/>
            <person name="Baker S."/>
            <person name="Barry K."/>
            <person name="Bills G."/>
            <person name="Bluhm B."/>
            <person name="Cannon C."/>
            <person name="Castanera R."/>
            <person name="Culley D."/>
            <person name="Daum C."/>
            <person name="Ezra D."/>
            <person name="Gonzalez J."/>
            <person name="Henrissat B."/>
            <person name="Kuo A."/>
            <person name="Liang C."/>
            <person name="Lipzen A."/>
            <person name="Lutzoni F."/>
            <person name="Magnuson J."/>
            <person name="Mondo S."/>
            <person name="Nolan M."/>
            <person name="Ohm R."/>
            <person name="Pangilinan J."/>
            <person name="Park H.-J."/>
            <person name="Ramirez L."/>
            <person name="Alfaro M."/>
            <person name="Sun H."/>
            <person name="Tritt A."/>
            <person name="Yoshinaga Y."/>
            <person name="Zwiers L.-H."/>
            <person name="Turgeon B."/>
            <person name="Goodwin S."/>
            <person name="Spatafora J."/>
            <person name="Crous P."/>
            <person name="Grigoriev I."/>
        </authorList>
    </citation>
    <scope>NUCLEOTIDE SEQUENCE</scope>
    <source>
        <strain evidence="2">CBS 130266</strain>
    </source>
</reference>
<dbReference type="EMBL" id="MU007054">
    <property type="protein sequence ID" value="KAF2428684.1"/>
    <property type="molecule type" value="Genomic_DNA"/>
</dbReference>
<keyword evidence="3" id="KW-1185">Reference proteome</keyword>
<dbReference type="PANTHER" id="PTHR34365:SF7">
    <property type="entry name" value="GLYCINE-RICH DOMAIN-CONTAINING PROTEIN 1"/>
    <property type="match status" value="1"/>
</dbReference>
<name>A0A9P4NNX6_9PEZI</name>
<dbReference type="Pfam" id="PF07173">
    <property type="entry name" value="GRDP-like"/>
    <property type="match status" value="1"/>
</dbReference>
<proteinExistence type="predicted"/>
<dbReference type="OrthoDB" id="2684236at2759"/>